<dbReference type="Ensembl" id="ENSNNAT00000006410.1">
    <property type="protein sequence ID" value="ENSNNAP00000006136.1"/>
    <property type="gene ID" value="ENSNNAG00000004151.1"/>
</dbReference>
<dbReference type="Pfam" id="PF00059">
    <property type="entry name" value="Lectin_C"/>
    <property type="match status" value="1"/>
</dbReference>
<accession>A0A8C6VR17</accession>
<protein>
    <recommendedName>
        <fullName evidence="4">C-type lectin domain-containing protein</fullName>
    </recommendedName>
</protein>
<comment type="similarity">
    <text evidence="2">Belongs to the true venom lectin family.</text>
</comment>
<dbReference type="OrthoDB" id="8950604at2759"/>
<dbReference type="AlphaFoldDB" id="A0A8C6VR17"/>
<sequence length="79" mass="9036">MTNIEKEIGNGWMAVITEMAFSENWKEGEPNTYQGREEDCGQVWINGEWNDYICSSDSFYVCEKPRPSTPKAASKQPQP</sequence>
<keyword evidence="3" id="KW-0964">Secreted</keyword>
<evidence type="ECO:0000313" key="5">
    <source>
        <dbReference type="Ensembl" id="ENSNNAP00000006136.1"/>
    </source>
</evidence>
<dbReference type="Proteomes" id="UP000694559">
    <property type="component" value="Unplaced"/>
</dbReference>
<dbReference type="InterPro" id="IPR016186">
    <property type="entry name" value="C-type_lectin-like/link_sf"/>
</dbReference>
<dbReference type="Gene3D" id="3.10.100.10">
    <property type="entry name" value="Mannose-Binding Protein A, subunit A"/>
    <property type="match status" value="1"/>
</dbReference>
<reference evidence="5" key="2">
    <citation type="submission" date="2025-09" db="UniProtKB">
        <authorList>
            <consortium name="Ensembl"/>
        </authorList>
    </citation>
    <scope>IDENTIFICATION</scope>
</reference>
<dbReference type="InterPro" id="IPR001304">
    <property type="entry name" value="C-type_lectin-like"/>
</dbReference>
<comment type="subcellular location">
    <subcellularLocation>
        <location evidence="1">Secreted</location>
    </subcellularLocation>
</comment>
<evidence type="ECO:0000256" key="3">
    <source>
        <dbReference type="ARBA" id="ARBA00022525"/>
    </source>
</evidence>
<proteinExistence type="inferred from homology"/>
<keyword evidence="6" id="KW-1185">Reference proteome</keyword>
<dbReference type="SUPFAM" id="SSF56436">
    <property type="entry name" value="C-type lectin-like"/>
    <property type="match status" value="1"/>
</dbReference>
<evidence type="ECO:0000256" key="2">
    <source>
        <dbReference type="ARBA" id="ARBA00006250"/>
    </source>
</evidence>
<evidence type="ECO:0000256" key="1">
    <source>
        <dbReference type="ARBA" id="ARBA00004613"/>
    </source>
</evidence>
<reference evidence="5" key="1">
    <citation type="submission" date="2025-08" db="UniProtKB">
        <authorList>
            <consortium name="Ensembl"/>
        </authorList>
    </citation>
    <scope>IDENTIFICATION</scope>
</reference>
<dbReference type="PROSITE" id="PS50041">
    <property type="entry name" value="C_TYPE_LECTIN_2"/>
    <property type="match status" value="1"/>
</dbReference>
<dbReference type="InterPro" id="IPR016187">
    <property type="entry name" value="CTDL_fold"/>
</dbReference>
<evidence type="ECO:0000259" key="4">
    <source>
        <dbReference type="PROSITE" id="PS50041"/>
    </source>
</evidence>
<dbReference type="GeneTree" id="ENSGT00990000210697"/>
<dbReference type="GO" id="GO:0005576">
    <property type="term" value="C:extracellular region"/>
    <property type="evidence" value="ECO:0007669"/>
    <property type="project" value="UniProtKB-SubCell"/>
</dbReference>
<evidence type="ECO:0000313" key="6">
    <source>
        <dbReference type="Proteomes" id="UP000694559"/>
    </source>
</evidence>
<feature type="domain" description="C-type lectin" evidence="4">
    <location>
        <begin position="12"/>
        <end position="63"/>
    </location>
</feature>
<name>A0A8C6VR17_NAJNA</name>
<organism evidence="5 6">
    <name type="scientific">Naja naja</name>
    <name type="common">Indian cobra</name>
    <dbReference type="NCBI Taxonomy" id="35670"/>
    <lineage>
        <taxon>Eukaryota</taxon>
        <taxon>Metazoa</taxon>
        <taxon>Chordata</taxon>
        <taxon>Craniata</taxon>
        <taxon>Vertebrata</taxon>
        <taxon>Euteleostomi</taxon>
        <taxon>Lepidosauria</taxon>
        <taxon>Squamata</taxon>
        <taxon>Bifurcata</taxon>
        <taxon>Unidentata</taxon>
        <taxon>Episquamata</taxon>
        <taxon>Toxicofera</taxon>
        <taxon>Serpentes</taxon>
        <taxon>Colubroidea</taxon>
        <taxon>Elapidae</taxon>
        <taxon>Elapinae</taxon>
        <taxon>Naja</taxon>
    </lineage>
</organism>